<keyword evidence="4" id="KW-1003">Cell membrane</keyword>
<comment type="pathway">
    <text evidence="2">Cell wall biogenesis; lipoteichoic acid biosynthesis.</text>
</comment>
<dbReference type="PANTHER" id="PTHR47371">
    <property type="entry name" value="LIPOTEICHOIC ACID SYNTHASE"/>
    <property type="match status" value="1"/>
</dbReference>
<evidence type="ECO:0000313" key="11">
    <source>
        <dbReference type="Proteomes" id="UP001056455"/>
    </source>
</evidence>
<feature type="transmembrane region" description="Helical" evidence="8">
    <location>
        <begin position="156"/>
        <end position="174"/>
    </location>
</feature>
<reference evidence="10" key="1">
    <citation type="submission" date="2022-06" db="EMBL/GenBank/DDBJ databases">
        <title>Ornithinimicrobium HY1793.</title>
        <authorList>
            <person name="Huang Y."/>
        </authorList>
    </citation>
    <scope>NUCLEOTIDE SEQUENCE</scope>
    <source>
        <strain evidence="10">HY1793</strain>
    </source>
</reference>
<dbReference type="Gene3D" id="3.40.720.10">
    <property type="entry name" value="Alkaline Phosphatase, subunit A"/>
    <property type="match status" value="1"/>
</dbReference>
<dbReference type="InterPro" id="IPR050448">
    <property type="entry name" value="OpgB/LTA_synthase_biosynth"/>
</dbReference>
<evidence type="ECO:0000256" key="4">
    <source>
        <dbReference type="ARBA" id="ARBA00022475"/>
    </source>
</evidence>
<dbReference type="PIRSF" id="PIRSF005091">
    <property type="entry name" value="Mmb_sulf_HI1246"/>
    <property type="match status" value="1"/>
</dbReference>
<dbReference type="InterPro" id="IPR017850">
    <property type="entry name" value="Alkaline_phosphatase_core_sf"/>
</dbReference>
<dbReference type="SUPFAM" id="SSF53649">
    <property type="entry name" value="Alkaline phosphatase-like"/>
    <property type="match status" value="1"/>
</dbReference>
<evidence type="ECO:0000256" key="6">
    <source>
        <dbReference type="ARBA" id="ARBA00022989"/>
    </source>
</evidence>
<dbReference type="Proteomes" id="UP001056455">
    <property type="component" value="Chromosome"/>
</dbReference>
<keyword evidence="5 8" id="KW-0812">Transmembrane</keyword>
<evidence type="ECO:0000256" key="8">
    <source>
        <dbReference type="SAM" id="Phobius"/>
    </source>
</evidence>
<evidence type="ECO:0000256" key="5">
    <source>
        <dbReference type="ARBA" id="ARBA00022692"/>
    </source>
</evidence>
<dbReference type="InterPro" id="IPR012160">
    <property type="entry name" value="LtaS-like"/>
</dbReference>
<dbReference type="EMBL" id="CP099489">
    <property type="protein sequence ID" value="USQ81600.1"/>
    <property type="molecule type" value="Genomic_DNA"/>
</dbReference>
<feature type="transmembrane region" description="Helical" evidence="8">
    <location>
        <begin position="29"/>
        <end position="50"/>
    </location>
</feature>
<proteinExistence type="inferred from homology"/>
<organism evidence="10 11">
    <name type="scientific">Ornithinimicrobium faecis</name>
    <dbReference type="NCBI Taxonomy" id="2934158"/>
    <lineage>
        <taxon>Bacteria</taxon>
        <taxon>Bacillati</taxon>
        <taxon>Actinomycetota</taxon>
        <taxon>Actinomycetes</taxon>
        <taxon>Micrococcales</taxon>
        <taxon>Ornithinimicrobiaceae</taxon>
        <taxon>Ornithinimicrobium</taxon>
    </lineage>
</organism>
<name>A0ABY4YYS6_9MICO</name>
<sequence length="575" mass="62317">MRLVALVAAALVAKSIVVAWTILGADPWVALVAVSAVPLIALVLCPAVLLRGRGRTAYVIGADVVVSLLLFADLLSARASGRLLSLQLLSQPSGFEGMGSSVLAMMRWWDVLLFADLLVLGAVAISARLRGARPPWFRETPGPDAPRRRQVARVRTVALIVVGCLAAFALQITAQTSDPQFRVVALSPLGAHAYEGYTELVDTNAVLNAQERDRVGDWFAANAQFHQASPEHEDLVGVLEGRDIYVVQFESLEQVAIGAAPYGQEVTPTINSWLEESLVFDHVLAQVRDGSSSDGELLMLAGVYPLETGAAYLRFPDNDGYTSLPRLLSTQGYEPIALHNDTETFWNRDRVYPHLGFERYIGQEHFDEGTPLGLGLADTDLFDQALREIDEMDAPRFAHLITTTSHLPWELPEELQELDLPGDDATSSYLQTVHYTDAALGEFAAGLEERGLLEQSAIVVVGDHEGPHRYAPEDEQWMDGNAGRVPFIVYVPGEDGRRISTSGGQIDVLPTLAQLVGINSELYAEGVMGRTLLGSHSGSAVTPDGEVLTGADGIEQLQLAYEIADLAISSDWFAQ</sequence>
<gene>
    <name evidence="10" type="ORF">NF556_08125</name>
</gene>
<dbReference type="CDD" id="cd16015">
    <property type="entry name" value="LTA_synthase"/>
    <property type="match status" value="1"/>
</dbReference>
<evidence type="ECO:0000256" key="7">
    <source>
        <dbReference type="ARBA" id="ARBA00023136"/>
    </source>
</evidence>
<dbReference type="RefSeq" id="WP_252595137.1">
    <property type="nucleotide sequence ID" value="NZ_CP099489.1"/>
</dbReference>
<accession>A0ABY4YYS6</accession>
<keyword evidence="6 8" id="KW-1133">Transmembrane helix</keyword>
<feature type="domain" description="Sulfatase N-terminal" evidence="9">
    <location>
        <begin position="244"/>
        <end position="518"/>
    </location>
</feature>
<feature type="transmembrane region" description="Helical" evidence="8">
    <location>
        <begin position="57"/>
        <end position="77"/>
    </location>
</feature>
<evidence type="ECO:0000259" key="9">
    <source>
        <dbReference type="Pfam" id="PF00884"/>
    </source>
</evidence>
<comment type="similarity">
    <text evidence="3">Belongs to the LTA synthase family.</text>
</comment>
<evidence type="ECO:0000256" key="1">
    <source>
        <dbReference type="ARBA" id="ARBA00004651"/>
    </source>
</evidence>
<keyword evidence="11" id="KW-1185">Reference proteome</keyword>
<comment type="subcellular location">
    <subcellularLocation>
        <location evidence="1">Cell membrane</location>
        <topology evidence="1">Multi-pass membrane protein</topology>
    </subcellularLocation>
</comment>
<protein>
    <submittedName>
        <fullName evidence="10">LTA synthase family protein</fullName>
    </submittedName>
</protein>
<evidence type="ECO:0000313" key="10">
    <source>
        <dbReference type="EMBL" id="USQ81600.1"/>
    </source>
</evidence>
<dbReference type="InterPro" id="IPR000917">
    <property type="entry name" value="Sulfatase_N"/>
</dbReference>
<dbReference type="PANTHER" id="PTHR47371:SF3">
    <property type="entry name" value="PHOSPHOGLYCEROL TRANSFERASE I"/>
    <property type="match status" value="1"/>
</dbReference>
<feature type="transmembrane region" description="Helical" evidence="8">
    <location>
        <begin position="108"/>
        <end position="129"/>
    </location>
</feature>
<evidence type="ECO:0000256" key="3">
    <source>
        <dbReference type="ARBA" id="ARBA00009983"/>
    </source>
</evidence>
<keyword evidence="7 8" id="KW-0472">Membrane</keyword>
<dbReference type="Pfam" id="PF00884">
    <property type="entry name" value="Sulfatase"/>
    <property type="match status" value="1"/>
</dbReference>
<evidence type="ECO:0000256" key="2">
    <source>
        <dbReference type="ARBA" id="ARBA00004936"/>
    </source>
</evidence>